<dbReference type="Proteomes" id="UP000652219">
    <property type="component" value="Unassembled WGS sequence"/>
</dbReference>
<evidence type="ECO:0000256" key="1">
    <source>
        <dbReference type="SAM" id="MobiDB-lite"/>
    </source>
</evidence>
<organism evidence="2 3">
    <name type="scientific">Colletotrichum sojae</name>
    <dbReference type="NCBI Taxonomy" id="2175907"/>
    <lineage>
        <taxon>Eukaryota</taxon>
        <taxon>Fungi</taxon>
        <taxon>Dikarya</taxon>
        <taxon>Ascomycota</taxon>
        <taxon>Pezizomycotina</taxon>
        <taxon>Sordariomycetes</taxon>
        <taxon>Hypocreomycetidae</taxon>
        <taxon>Glomerellales</taxon>
        <taxon>Glomerellaceae</taxon>
        <taxon>Colletotrichum</taxon>
        <taxon>Colletotrichum orchidearum species complex</taxon>
    </lineage>
</organism>
<keyword evidence="3" id="KW-1185">Reference proteome</keyword>
<evidence type="ECO:0000313" key="3">
    <source>
        <dbReference type="Proteomes" id="UP000652219"/>
    </source>
</evidence>
<proteinExistence type="predicted"/>
<gene>
    <name evidence="2" type="ORF">CSOJ01_10083</name>
</gene>
<sequence length="311" mass="34347">MLRTQKKGLGDSIWASRGRPSKFYNSPSSNSSSTTSYTRSTPISTSMVTPATPPSSIGSRSPTKQLGPANRTTNGPATTQLKPPSQLEFKRYIQIVRRMKWKLPFLSHAYHSAIAKPGDPLWAGEMNAAEAELMFKLDFYEYYMLLERAIVHLLSVFGIAVSKDKDRRWGGGGGGPGAASTHAFHENVIAALEMRDNPLHEALGTGEVLFSLYRAKELRNRWKYAELQAGDKNGAQGQHQRGRSGTAPLESYDLDRIFREVFAGFDAGYAVAERKVAGDVGVLDLAGGVEMMEIEEDEFDFMVEAMDWEAV</sequence>
<dbReference type="AlphaFoldDB" id="A0A8H6J1I4"/>
<protein>
    <recommendedName>
        <fullName evidence="4">Fungal specific transcription factor</fullName>
    </recommendedName>
</protein>
<feature type="region of interest" description="Disordered" evidence="1">
    <location>
        <begin position="1"/>
        <end position="83"/>
    </location>
</feature>
<feature type="compositionally biased region" description="Polar residues" evidence="1">
    <location>
        <begin position="54"/>
        <end position="83"/>
    </location>
</feature>
<reference evidence="2 3" key="1">
    <citation type="journal article" date="2020" name="Phytopathology">
        <title>Genome Sequence Resources of Colletotrichum truncatum, C. plurivorum, C. musicola, and C. sojae: Four Species Pathogenic to Soybean (Glycine max).</title>
        <authorList>
            <person name="Rogerio F."/>
            <person name="Boufleur T.R."/>
            <person name="Ciampi-Guillardi M."/>
            <person name="Sukno S.A."/>
            <person name="Thon M.R."/>
            <person name="Massola Junior N.S."/>
            <person name="Baroncelli R."/>
        </authorList>
    </citation>
    <scope>NUCLEOTIDE SEQUENCE [LARGE SCALE GENOMIC DNA]</scope>
    <source>
        <strain evidence="2 3">LFN0009</strain>
    </source>
</reference>
<comment type="caution">
    <text evidence="2">The sequence shown here is derived from an EMBL/GenBank/DDBJ whole genome shotgun (WGS) entry which is preliminary data.</text>
</comment>
<accession>A0A8H6J1I4</accession>
<dbReference type="EMBL" id="WIGN01000204">
    <property type="protein sequence ID" value="KAF6804613.1"/>
    <property type="molecule type" value="Genomic_DNA"/>
</dbReference>
<evidence type="ECO:0000313" key="2">
    <source>
        <dbReference type="EMBL" id="KAF6804613.1"/>
    </source>
</evidence>
<name>A0A8H6J1I4_9PEZI</name>
<evidence type="ECO:0008006" key="4">
    <source>
        <dbReference type="Google" id="ProtNLM"/>
    </source>
</evidence>
<feature type="compositionally biased region" description="Low complexity" evidence="1">
    <location>
        <begin position="24"/>
        <end position="46"/>
    </location>
</feature>